<sequence>SLAVQPEPPCPNLIPSEPPLLIRPPCHWCNLSDRLFLLLQPGRNPAQPFFWAARLEL</sequence>
<evidence type="ECO:0000313" key="2">
    <source>
        <dbReference type="Proteomes" id="UP000053841"/>
    </source>
</evidence>
<dbReference type="AlphaFoldDB" id="W6XWB8"/>
<dbReference type="KEGG" id="bze:COCCADRAFT_112630"/>
<evidence type="ECO:0000313" key="1">
    <source>
        <dbReference type="EMBL" id="EUC27079.1"/>
    </source>
</evidence>
<dbReference type="EMBL" id="KI965013">
    <property type="protein sequence ID" value="EUC27079.1"/>
    <property type="molecule type" value="Genomic_DNA"/>
</dbReference>
<protein>
    <submittedName>
        <fullName evidence="1">Uncharacterized protein</fullName>
    </submittedName>
</protein>
<reference evidence="1 2" key="1">
    <citation type="journal article" date="2013" name="PLoS Genet.">
        <title>Comparative genome structure, secondary metabolite, and effector coding capacity across Cochliobolus pathogens.</title>
        <authorList>
            <person name="Condon B.J."/>
            <person name="Leng Y."/>
            <person name="Wu D."/>
            <person name="Bushley K.E."/>
            <person name="Ohm R.A."/>
            <person name="Otillar R."/>
            <person name="Martin J."/>
            <person name="Schackwitz W."/>
            <person name="Grimwood J."/>
            <person name="MohdZainudin N."/>
            <person name="Xue C."/>
            <person name="Wang R."/>
            <person name="Manning V.A."/>
            <person name="Dhillon B."/>
            <person name="Tu Z.J."/>
            <person name="Steffenson B.J."/>
            <person name="Salamov A."/>
            <person name="Sun H."/>
            <person name="Lowry S."/>
            <person name="LaButti K."/>
            <person name="Han J."/>
            <person name="Copeland A."/>
            <person name="Lindquist E."/>
            <person name="Barry K."/>
            <person name="Schmutz J."/>
            <person name="Baker S.E."/>
            <person name="Ciuffetti L.M."/>
            <person name="Grigoriev I.V."/>
            <person name="Zhong S."/>
            <person name="Turgeon B.G."/>
        </authorList>
    </citation>
    <scope>NUCLEOTIDE SEQUENCE [LARGE SCALE GENOMIC DNA]</scope>
    <source>
        <strain evidence="1 2">26-R-13</strain>
    </source>
</reference>
<dbReference type="HOGENOM" id="CLU_3001914_0_0_1"/>
<dbReference type="Proteomes" id="UP000053841">
    <property type="component" value="Unassembled WGS sequence"/>
</dbReference>
<proteinExistence type="predicted"/>
<dbReference type="RefSeq" id="XP_007718618.1">
    <property type="nucleotide sequence ID" value="XM_007720428.1"/>
</dbReference>
<feature type="non-terminal residue" evidence="1">
    <location>
        <position position="1"/>
    </location>
</feature>
<gene>
    <name evidence="1" type="ORF">COCCADRAFT_112630</name>
</gene>
<dbReference type="GeneID" id="19144478"/>
<keyword evidence="2" id="KW-1185">Reference proteome</keyword>
<name>W6XWB8_COCC2</name>
<accession>W6XWB8</accession>
<organism evidence="1 2">
    <name type="scientific">Cochliobolus carbonum (strain 26-R-13)</name>
    <name type="common">Maize leaf spot fungus</name>
    <name type="synonym">Bipolaris zeicola</name>
    <dbReference type="NCBI Taxonomy" id="930089"/>
    <lineage>
        <taxon>Eukaryota</taxon>
        <taxon>Fungi</taxon>
        <taxon>Dikarya</taxon>
        <taxon>Ascomycota</taxon>
        <taxon>Pezizomycotina</taxon>
        <taxon>Dothideomycetes</taxon>
        <taxon>Pleosporomycetidae</taxon>
        <taxon>Pleosporales</taxon>
        <taxon>Pleosporineae</taxon>
        <taxon>Pleosporaceae</taxon>
        <taxon>Bipolaris</taxon>
    </lineage>
</organism>